<evidence type="ECO:0000259" key="1">
    <source>
        <dbReference type="Pfam" id="PF13439"/>
    </source>
</evidence>
<reference evidence="3" key="1">
    <citation type="journal article" date="2019" name="Int. J. Syst. Evol. Microbiol.">
        <title>The Global Catalogue of Microorganisms (GCM) 10K type strain sequencing project: providing services to taxonomists for standard genome sequencing and annotation.</title>
        <authorList>
            <consortium name="The Broad Institute Genomics Platform"/>
            <consortium name="The Broad Institute Genome Sequencing Center for Infectious Disease"/>
            <person name="Wu L."/>
            <person name="Ma J."/>
        </authorList>
    </citation>
    <scope>NUCLEOTIDE SEQUENCE [LARGE SCALE GENOMIC DNA]</scope>
    <source>
        <strain evidence="3">KCTC 23314</strain>
    </source>
</reference>
<accession>A0ABQ3GBQ1</accession>
<sequence>MAHLVVLHVIAGLGRGGAEAVMARLVAASAAQCRHVVVSLSDDGVHGARLRMQGVSVHTLGWRRGRATAGGLFRLYRVVRDVRPDVVQTWMYHADLVGGLAARLAGVRAVSWGIRNSDLHPQRSSRSARMALRLCALLSAWVPRVIVSCSERAARLHAALGYRADRMQTISNGLDLHTWSVRPQARAEQRARWGIGMAAPLLGMVARWDPQKDHANLFEALSQVARALPELVCVLVGPGMDAENANLIRAIRARGLQGRIVLDGPRDDVVDVVAALDVHVLSSAYGEAFPNVVAEAMACGTPCVVTDVGDSGRIVGACGWVVPPCDAQALGEALQEALTVVCGDGGAALRAACRQHVEEHFGLDRMVQAYLQLWARLRTEGDARCAA</sequence>
<dbReference type="InterPro" id="IPR028098">
    <property type="entry name" value="Glyco_trans_4-like_N"/>
</dbReference>
<proteinExistence type="predicted"/>
<dbReference type="RefSeq" id="WP_189690214.1">
    <property type="nucleotide sequence ID" value="NZ_BMYK01000029.1"/>
</dbReference>
<gene>
    <name evidence="2" type="ORF">GCM10007320_56430</name>
</gene>
<dbReference type="Pfam" id="PF13692">
    <property type="entry name" value="Glyco_trans_1_4"/>
    <property type="match status" value="1"/>
</dbReference>
<dbReference type="Pfam" id="PF13439">
    <property type="entry name" value="Glyco_transf_4"/>
    <property type="match status" value="1"/>
</dbReference>
<evidence type="ECO:0000313" key="2">
    <source>
        <dbReference type="EMBL" id="GHC99651.1"/>
    </source>
</evidence>
<organism evidence="2 3">
    <name type="scientific">Pseudorhodoferax aquiterrae</name>
    <dbReference type="NCBI Taxonomy" id="747304"/>
    <lineage>
        <taxon>Bacteria</taxon>
        <taxon>Pseudomonadati</taxon>
        <taxon>Pseudomonadota</taxon>
        <taxon>Betaproteobacteria</taxon>
        <taxon>Burkholderiales</taxon>
        <taxon>Comamonadaceae</taxon>
    </lineage>
</organism>
<comment type="caution">
    <text evidence="2">The sequence shown here is derived from an EMBL/GenBank/DDBJ whole genome shotgun (WGS) entry which is preliminary data.</text>
</comment>
<name>A0ABQ3GBQ1_9BURK</name>
<dbReference type="PANTHER" id="PTHR12526">
    <property type="entry name" value="GLYCOSYLTRANSFERASE"/>
    <property type="match status" value="1"/>
</dbReference>
<dbReference type="Gene3D" id="3.40.50.2000">
    <property type="entry name" value="Glycogen Phosphorylase B"/>
    <property type="match status" value="2"/>
</dbReference>
<dbReference type="EMBL" id="BMYK01000029">
    <property type="protein sequence ID" value="GHC99651.1"/>
    <property type="molecule type" value="Genomic_DNA"/>
</dbReference>
<protein>
    <submittedName>
        <fullName evidence="2">Glycosyl transferase</fullName>
    </submittedName>
</protein>
<dbReference type="Proteomes" id="UP000626210">
    <property type="component" value="Unassembled WGS sequence"/>
</dbReference>
<keyword evidence="3" id="KW-1185">Reference proteome</keyword>
<evidence type="ECO:0000313" key="3">
    <source>
        <dbReference type="Proteomes" id="UP000626210"/>
    </source>
</evidence>
<dbReference type="PANTHER" id="PTHR12526:SF630">
    <property type="entry name" value="GLYCOSYLTRANSFERASE"/>
    <property type="match status" value="1"/>
</dbReference>
<keyword evidence="2" id="KW-0808">Transferase</keyword>
<feature type="domain" description="Glycosyltransferase subfamily 4-like N-terminal" evidence="1">
    <location>
        <begin position="16"/>
        <end position="176"/>
    </location>
</feature>
<dbReference type="SUPFAM" id="SSF53756">
    <property type="entry name" value="UDP-Glycosyltransferase/glycogen phosphorylase"/>
    <property type="match status" value="1"/>
</dbReference>
<dbReference type="GO" id="GO:0016740">
    <property type="term" value="F:transferase activity"/>
    <property type="evidence" value="ECO:0007669"/>
    <property type="project" value="UniProtKB-KW"/>
</dbReference>